<dbReference type="Proteomes" id="UP000464330">
    <property type="component" value="Chromosome"/>
</dbReference>
<dbReference type="AlphaFoldDB" id="A0A6C0QNJ8"/>
<dbReference type="RefSeq" id="WP_172422910.1">
    <property type="nucleotide sequence ID" value="NZ_CP019717.1"/>
</dbReference>
<dbReference type="EMBL" id="CP019717">
    <property type="protein sequence ID" value="QHZ50001.1"/>
    <property type="molecule type" value="Genomic_DNA"/>
</dbReference>
<dbReference type="GO" id="GO:0006259">
    <property type="term" value="P:DNA metabolic process"/>
    <property type="evidence" value="ECO:0007669"/>
    <property type="project" value="InterPro"/>
</dbReference>
<evidence type="ECO:0000313" key="3">
    <source>
        <dbReference type="EMBL" id="QHZ54086.1"/>
    </source>
</evidence>
<dbReference type="EMBL" id="CP019719">
    <property type="protein sequence ID" value="QHZ54086.1"/>
    <property type="molecule type" value="Genomic_DNA"/>
</dbReference>
<sequence>MANNQITLTPEINEAFKPEVLQVIRTSICPTASDAEFMLFAHKAATYRLDPFKNEIFFIKYGNTARIQFAAEAYLAKAREKEGFQPPDTQMVCENDEFKVRKNPETKELEVVEHEIGFPRGKIIGAYSIAYRDGYRPVTVVMDRSEVEHMFTGQNKDNWNKWTADMFGKHVEQRALKKQYGLEFGEDEPYRTPSEEIPAYEPTRKDITQEVDANNTERKQEKEQPKQQVITESEEEKLKKLRAEMKKKFTQLGITTIEEMEAYITDNCKMKGDKPTVQEMTGLLKVMDLHIQEKQSADDDALPI</sequence>
<dbReference type="InterPro" id="IPR018330">
    <property type="entry name" value="RecT_fam"/>
</dbReference>
<protein>
    <submittedName>
        <fullName evidence="2">Phage recombination protein Bet</fullName>
    </submittedName>
</protein>
<organism evidence="2 4">
    <name type="scientific">Paenibacillus larvae subsp. larvae</name>
    <dbReference type="NCBI Taxonomy" id="147375"/>
    <lineage>
        <taxon>Bacteria</taxon>
        <taxon>Bacillati</taxon>
        <taxon>Bacillota</taxon>
        <taxon>Bacilli</taxon>
        <taxon>Bacillales</taxon>
        <taxon>Paenibacillaceae</taxon>
        <taxon>Paenibacillus</taxon>
    </lineage>
</organism>
<reference evidence="2 4" key="1">
    <citation type="journal article" date="2020" name="Int. J. Med. Microbiol.">
        <title>Discovery of Paenibacillus larvae ERIC V: Phenotypic and genomic comparison to genotypes ERIC I-IV reveal different inventories of virulence factors which correlate with epidemiological prevalences of American Foulbrood.</title>
        <authorList>
            <person name="Beims H."/>
            <person name="Bunk B."/>
            <person name="Erler S."/>
            <person name="Mohr K.I."/>
            <person name="Sproer C."/>
            <person name="Pradella S."/>
            <person name="Gunther G."/>
            <person name="Rohde M."/>
            <person name="von der Ohe W."/>
            <person name="Steinert M."/>
        </authorList>
    </citation>
    <scope>NUCLEOTIDE SEQUENCE [LARGE SCALE GENOMIC DNA]</scope>
    <source>
        <strain evidence="2">Eric_V</strain>
    </source>
</reference>
<feature type="compositionally biased region" description="Basic and acidic residues" evidence="1">
    <location>
        <begin position="215"/>
        <end position="225"/>
    </location>
</feature>
<dbReference type="GO" id="GO:0003677">
    <property type="term" value="F:DNA binding"/>
    <property type="evidence" value="ECO:0007669"/>
    <property type="project" value="InterPro"/>
</dbReference>
<dbReference type="Pfam" id="PF03837">
    <property type="entry name" value="RecT"/>
    <property type="match status" value="1"/>
</dbReference>
<evidence type="ECO:0000256" key="1">
    <source>
        <dbReference type="SAM" id="MobiDB-lite"/>
    </source>
</evidence>
<evidence type="ECO:0000313" key="4">
    <source>
        <dbReference type="Proteomes" id="UP000464330"/>
    </source>
</evidence>
<accession>A0A6C0R1I4</accession>
<proteinExistence type="predicted"/>
<gene>
    <name evidence="2" type="ORF">ERICV_00824</name>
    <name evidence="3" type="ORF">ERICV_05102</name>
</gene>
<accession>A0A6C0QNJ8</accession>
<name>A0A6C0QNJ8_9BACL</name>
<feature type="region of interest" description="Disordered" evidence="1">
    <location>
        <begin position="186"/>
        <end position="231"/>
    </location>
</feature>
<evidence type="ECO:0000313" key="2">
    <source>
        <dbReference type="EMBL" id="QHZ50001.1"/>
    </source>
</evidence>